<dbReference type="SUPFAM" id="SSF54403">
    <property type="entry name" value="Cystatin/monellin"/>
    <property type="match status" value="1"/>
</dbReference>
<evidence type="ECO:0000313" key="6">
    <source>
        <dbReference type="Proteomes" id="UP000029981"/>
    </source>
</evidence>
<dbReference type="Proteomes" id="UP000029981">
    <property type="component" value="Chromosome 1"/>
</dbReference>
<dbReference type="Pfam" id="PF16845">
    <property type="entry name" value="SQAPI"/>
    <property type="match status" value="1"/>
</dbReference>
<feature type="chain" id="PRO_5018709184" description="Cystatin domain-containing protein" evidence="3">
    <location>
        <begin position="24"/>
        <end position="119"/>
    </location>
</feature>
<reference evidence="5 6" key="3">
    <citation type="journal article" date="2010" name="BMC Genomics">
        <title>Transcriptome sequencing and comparative analysis of cucumber flowers with different sex types.</title>
        <authorList>
            <person name="Guo S."/>
            <person name="Zheng Y."/>
            <person name="Joung J.G."/>
            <person name="Liu S."/>
            <person name="Zhang Z."/>
            <person name="Crasta O.R."/>
            <person name="Sobral B.W."/>
            <person name="Xu Y."/>
            <person name="Huang S."/>
            <person name="Fei Z."/>
        </authorList>
    </citation>
    <scope>NUCLEOTIDE SEQUENCE [LARGE SCALE GENOMIC DNA]</scope>
    <source>
        <strain evidence="6">cv. 9930</strain>
    </source>
</reference>
<dbReference type="OrthoDB" id="2016588at2759"/>
<keyword evidence="3" id="KW-0732">Signal</keyword>
<dbReference type="AlphaFoldDB" id="A0A0A0LYM0"/>
<dbReference type="OMA" id="PIRDIYD"/>
<dbReference type="Gramene" id="KGN65046">
    <property type="protein sequence ID" value="KGN65046"/>
    <property type="gene ID" value="Csa_1G183070"/>
</dbReference>
<organism evidence="5 6">
    <name type="scientific">Cucumis sativus</name>
    <name type="common">Cucumber</name>
    <dbReference type="NCBI Taxonomy" id="3659"/>
    <lineage>
        <taxon>Eukaryota</taxon>
        <taxon>Viridiplantae</taxon>
        <taxon>Streptophyta</taxon>
        <taxon>Embryophyta</taxon>
        <taxon>Tracheophyta</taxon>
        <taxon>Spermatophyta</taxon>
        <taxon>Magnoliopsida</taxon>
        <taxon>eudicotyledons</taxon>
        <taxon>Gunneridae</taxon>
        <taxon>Pentapetalae</taxon>
        <taxon>rosids</taxon>
        <taxon>fabids</taxon>
        <taxon>Cucurbitales</taxon>
        <taxon>Cucurbitaceae</taxon>
        <taxon>Benincaseae</taxon>
        <taxon>Cucumis</taxon>
    </lineage>
</organism>
<keyword evidence="6" id="KW-1185">Reference proteome</keyword>
<dbReference type="SMART" id="SM00043">
    <property type="entry name" value="CY"/>
    <property type="match status" value="1"/>
</dbReference>
<dbReference type="Gene3D" id="3.10.450.10">
    <property type="match status" value="1"/>
</dbReference>
<protein>
    <recommendedName>
        <fullName evidence="4">Cystatin domain-containing protein</fullName>
    </recommendedName>
</protein>
<sequence length="119" mass="13116">MARSLIFMASLLLFIVSMSSVAATRAQLDLLGGYKPIKDIADPYIQSLGEFAVNEHNKQAKTELKFQKVIGGKLQIVAGTNYDLRLTALEGTVSRTYGTLVFTDLKKQNHLILFHGSTN</sequence>
<dbReference type="CDD" id="cd00042">
    <property type="entry name" value="CY"/>
    <property type="match status" value="1"/>
</dbReference>
<reference evidence="5 6" key="4">
    <citation type="journal article" date="2011" name="BMC Genomics">
        <title>RNA-Seq improves annotation of protein-coding genes in the cucumber genome.</title>
        <authorList>
            <person name="Li Z."/>
            <person name="Zhang Z."/>
            <person name="Yan P."/>
            <person name="Huang S."/>
            <person name="Fei Z."/>
            <person name="Lin K."/>
        </authorList>
    </citation>
    <scope>NUCLEOTIDE SEQUENCE [LARGE SCALE GENOMIC DNA]</scope>
    <source>
        <strain evidence="6">cv. 9930</strain>
    </source>
</reference>
<dbReference type="PANTHER" id="PTHR47364">
    <property type="entry name" value="CYSTEINE PROTEINASE INHIBITOR 5"/>
    <property type="match status" value="1"/>
</dbReference>
<gene>
    <name evidence="5" type="ORF">Csa_1G183070</name>
</gene>
<evidence type="ECO:0000256" key="2">
    <source>
        <dbReference type="ARBA" id="ARBA00022704"/>
    </source>
</evidence>
<name>A0A0A0LYM0_CUCSA</name>
<feature type="signal peptide" evidence="3">
    <location>
        <begin position="1"/>
        <end position="23"/>
    </location>
</feature>
<evidence type="ECO:0000256" key="1">
    <source>
        <dbReference type="ARBA" id="ARBA00022690"/>
    </source>
</evidence>
<keyword evidence="1" id="KW-0646">Protease inhibitor</keyword>
<evidence type="ECO:0000259" key="4">
    <source>
        <dbReference type="SMART" id="SM00043"/>
    </source>
</evidence>
<proteinExistence type="predicted"/>
<dbReference type="GO" id="GO:0004869">
    <property type="term" value="F:cysteine-type endopeptidase inhibitor activity"/>
    <property type="evidence" value="ECO:0007669"/>
    <property type="project" value="UniProtKB-KW"/>
</dbReference>
<evidence type="ECO:0000256" key="3">
    <source>
        <dbReference type="SAM" id="SignalP"/>
    </source>
</evidence>
<keyword evidence="2" id="KW-0789">Thiol protease inhibitor</keyword>
<dbReference type="InterPro" id="IPR046350">
    <property type="entry name" value="Cystatin_sf"/>
</dbReference>
<evidence type="ECO:0000313" key="5">
    <source>
        <dbReference type="EMBL" id="KGN65046.1"/>
    </source>
</evidence>
<dbReference type="STRING" id="3659.A0A0A0LYM0"/>
<reference evidence="5 6" key="2">
    <citation type="journal article" date="2009" name="PLoS ONE">
        <title>An integrated genetic and cytogenetic map of the cucumber genome.</title>
        <authorList>
            <person name="Ren Y."/>
            <person name="Zhang Z."/>
            <person name="Liu J."/>
            <person name="Staub J.E."/>
            <person name="Han Y."/>
            <person name="Cheng Z."/>
            <person name="Li X."/>
            <person name="Lu J."/>
            <person name="Miao H."/>
            <person name="Kang H."/>
            <person name="Xie B."/>
            <person name="Gu X."/>
            <person name="Wang X."/>
            <person name="Du Y."/>
            <person name="Jin W."/>
            <person name="Huang S."/>
        </authorList>
    </citation>
    <scope>NUCLEOTIDE SEQUENCE [LARGE SCALE GENOMIC DNA]</scope>
    <source>
        <strain evidence="6">cv. 9930</strain>
    </source>
</reference>
<dbReference type="PANTHER" id="PTHR47364:SF2">
    <property type="entry name" value="CYSTEINE PROTEINASE INHIBITOR 5"/>
    <property type="match status" value="1"/>
</dbReference>
<reference evidence="5 6" key="1">
    <citation type="journal article" date="2009" name="Nat. Genet.">
        <title>The genome of the cucumber, Cucumis sativus L.</title>
        <authorList>
            <person name="Huang S."/>
            <person name="Li R."/>
            <person name="Zhang Z."/>
            <person name="Li L."/>
            <person name="Gu X."/>
            <person name="Fan W."/>
            <person name="Lucas W.J."/>
            <person name="Wang X."/>
            <person name="Xie B."/>
            <person name="Ni P."/>
            <person name="Ren Y."/>
            <person name="Zhu H."/>
            <person name="Li J."/>
            <person name="Lin K."/>
            <person name="Jin W."/>
            <person name="Fei Z."/>
            <person name="Li G."/>
            <person name="Staub J."/>
            <person name="Kilian A."/>
            <person name="van der Vossen E.A."/>
            <person name="Wu Y."/>
            <person name="Guo J."/>
            <person name="He J."/>
            <person name="Jia Z."/>
            <person name="Ren Y."/>
            <person name="Tian G."/>
            <person name="Lu Y."/>
            <person name="Ruan J."/>
            <person name="Qian W."/>
            <person name="Wang M."/>
            <person name="Huang Q."/>
            <person name="Li B."/>
            <person name="Xuan Z."/>
            <person name="Cao J."/>
            <person name="Asan"/>
            <person name="Wu Z."/>
            <person name="Zhang J."/>
            <person name="Cai Q."/>
            <person name="Bai Y."/>
            <person name="Zhao B."/>
            <person name="Han Y."/>
            <person name="Li Y."/>
            <person name="Li X."/>
            <person name="Wang S."/>
            <person name="Shi Q."/>
            <person name="Liu S."/>
            <person name="Cho W.K."/>
            <person name="Kim J.Y."/>
            <person name="Xu Y."/>
            <person name="Heller-Uszynska K."/>
            <person name="Miao H."/>
            <person name="Cheng Z."/>
            <person name="Zhang S."/>
            <person name="Wu J."/>
            <person name="Yang Y."/>
            <person name="Kang H."/>
            <person name="Li M."/>
            <person name="Liang H."/>
            <person name="Ren X."/>
            <person name="Shi Z."/>
            <person name="Wen M."/>
            <person name="Jian M."/>
            <person name="Yang H."/>
            <person name="Zhang G."/>
            <person name="Yang Z."/>
            <person name="Chen R."/>
            <person name="Liu S."/>
            <person name="Li J."/>
            <person name="Ma L."/>
            <person name="Liu H."/>
            <person name="Zhou Y."/>
            <person name="Zhao J."/>
            <person name="Fang X."/>
            <person name="Li G."/>
            <person name="Fang L."/>
            <person name="Li Y."/>
            <person name="Liu D."/>
            <person name="Zheng H."/>
            <person name="Zhang Y."/>
            <person name="Qin N."/>
            <person name="Li Z."/>
            <person name="Yang G."/>
            <person name="Yang S."/>
            <person name="Bolund L."/>
            <person name="Kristiansen K."/>
            <person name="Zheng H."/>
            <person name="Li S."/>
            <person name="Zhang X."/>
            <person name="Yang H."/>
            <person name="Wang J."/>
            <person name="Sun R."/>
            <person name="Zhang B."/>
            <person name="Jiang S."/>
            <person name="Wang J."/>
            <person name="Du Y."/>
            <person name="Li S."/>
        </authorList>
    </citation>
    <scope>NUCLEOTIDE SEQUENCE [LARGE SCALE GENOMIC DNA]</scope>
    <source>
        <strain evidence="6">cv. 9930</strain>
    </source>
</reference>
<dbReference type="EMBL" id="CM002922">
    <property type="protein sequence ID" value="KGN65046.1"/>
    <property type="molecule type" value="Genomic_DNA"/>
</dbReference>
<feature type="domain" description="Cystatin" evidence="4">
    <location>
        <begin position="29"/>
        <end position="111"/>
    </location>
</feature>
<dbReference type="InterPro" id="IPR000010">
    <property type="entry name" value="Cystatin_dom"/>
</dbReference>
<dbReference type="KEGG" id="csv:101214281"/>
<accession>A0A0A0LYM0</accession>